<dbReference type="AlphaFoldDB" id="A0A2J6RUU6"/>
<name>A0A2J6RUU6_HYAVF</name>
<dbReference type="GO" id="GO:0000981">
    <property type="term" value="F:DNA-binding transcription factor activity, RNA polymerase II-specific"/>
    <property type="evidence" value="ECO:0007669"/>
    <property type="project" value="InterPro"/>
</dbReference>
<reference evidence="3 4" key="1">
    <citation type="submission" date="2016-04" db="EMBL/GenBank/DDBJ databases">
        <title>A degradative enzymes factory behind the ericoid mycorrhizal symbiosis.</title>
        <authorList>
            <consortium name="DOE Joint Genome Institute"/>
            <person name="Martino E."/>
            <person name="Morin E."/>
            <person name="Grelet G."/>
            <person name="Kuo A."/>
            <person name="Kohler A."/>
            <person name="Daghino S."/>
            <person name="Barry K."/>
            <person name="Choi C."/>
            <person name="Cichocki N."/>
            <person name="Clum A."/>
            <person name="Copeland A."/>
            <person name="Hainaut M."/>
            <person name="Haridas S."/>
            <person name="Labutti K."/>
            <person name="Lindquist E."/>
            <person name="Lipzen A."/>
            <person name="Khouja H.-R."/>
            <person name="Murat C."/>
            <person name="Ohm R."/>
            <person name="Olson A."/>
            <person name="Spatafora J."/>
            <person name="Veneault-Fourrey C."/>
            <person name="Henrissat B."/>
            <person name="Grigoriev I."/>
            <person name="Martin F."/>
            <person name="Perotto S."/>
        </authorList>
    </citation>
    <scope>NUCLEOTIDE SEQUENCE [LARGE SCALE GENOMIC DNA]</scope>
    <source>
        <strain evidence="3 4">F</strain>
    </source>
</reference>
<gene>
    <name evidence="3" type="ORF">L207DRAFT_485789</name>
</gene>
<dbReference type="CDD" id="cd00067">
    <property type="entry name" value="GAL4"/>
    <property type="match status" value="1"/>
</dbReference>
<proteinExistence type="predicted"/>
<dbReference type="InterPro" id="IPR001138">
    <property type="entry name" value="Zn2Cys6_DnaBD"/>
</dbReference>
<dbReference type="PANTHER" id="PTHR38111">
    <property type="entry name" value="ZN(2)-C6 FUNGAL-TYPE DOMAIN-CONTAINING PROTEIN-RELATED"/>
    <property type="match status" value="1"/>
</dbReference>
<dbReference type="Proteomes" id="UP000235786">
    <property type="component" value="Unassembled WGS sequence"/>
</dbReference>
<accession>A0A2J6RUU6</accession>
<dbReference type="PROSITE" id="PS00463">
    <property type="entry name" value="ZN2_CY6_FUNGAL_1"/>
    <property type="match status" value="1"/>
</dbReference>
<dbReference type="InterPro" id="IPR036864">
    <property type="entry name" value="Zn2-C6_fun-type_DNA-bd_sf"/>
</dbReference>
<dbReference type="STRING" id="1149755.A0A2J6RUU6"/>
<dbReference type="EMBL" id="KZ613943">
    <property type="protein sequence ID" value="PMD42299.1"/>
    <property type="molecule type" value="Genomic_DNA"/>
</dbReference>
<protein>
    <recommendedName>
        <fullName evidence="2">Zn(2)-C6 fungal-type domain-containing protein</fullName>
    </recommendedName>
</protein>
<evidence type="ECO:0000313" key="4">
    <source>
        <dbReference type="Proteomes" id="UP000235786"/>
    </source>
</evidence>
<dbReference type="Pfam" id="PF00172">
    <property type="entry name" value="Zn_clus"/>
    <property type="match status" value="1"/>
</dbReference>
<sequence length="494" mass="55270">MQIEEMGIRSKGCVTCKARRLKCDEGLPLCRRCNKAGITCGGYQLTNRFVDERPRIERSKNILRAQEDEMALLVGGQSHCQSSTFSFLLSQSLLVKGSENDFYISFLASKLSEGRATLELAGITHGSRDIGIQHQLWIWELAKVQPPSKSLAALAAMFFGECHGVNQLKLEAAATYGKALPDVSKALLQKTNFCILATVTSLCMYELLILRSNHGWEMHADGLSHLMQIGGPDLYVDPHYKSLLFEQRSILVSKAIITRQKTFLATQAWKSIPWADDPKSKRPIENLMDIICDMTTIYPELEKGASCQATSFSEVISKVVQLFADLNSWWSGWISQNSNSAAVIAPDAKEINFGVLFPSILHFDNLSNAYTVILYDAVRILLLQASQKLLTLTPLNAQELIVFHDQIQPNGPLLGLSSDVEALAREILRSMDYCYVQSGKFMGTYCILLSLDIANSCFEEDSREARWLSKNETKNKGYDCTRLRLLPECQLGRM</sequence>
<evidence type="ECO:0000313" key="3">
    <source>
        <dbReference type="EMBL" id="PMD42299.1"/>
    </source>
</evidence>
<dbReference type="OrthoDB" id="3525185at2759"/>
<dbReference type="Gene3D" id="4.10.240.10">
    <property type="entry name" value="Zn(2)-C6 fungal-type DNA-binding domain"/>
    <property type="match status" value="1"/>
</dbReference>
<dbReference type="SUPFAM" id="SSF57701">
    <property type="entry name" value="Zn2/Cys6 DNA-binding domain"/>
    <property type="match status" value="1"/>
</dbReference>
<dbReference type="InterPro" id="IPR053178">
    <property type="entry name" value="Osmoadaptation_assoc"/>
</dbReference>
<dbReference type="PANTHER" id="PTHR38111:SF2">
    <property type="entry name" value="FINGER DOMAIN PROTEIN, PUTATIVE (AFU_ORTHOLOGUE AFUA_1G01560)-RELATED"/>
    <property type="match status" value="1"/>
</dbReference>
<dbReference type="PROSITE" id="PS50048">
    <property type="entry name" value="ZN2_CY6_FUNGAL_2"/>
    <property type="match status" value="1"/>
</dbReference>
<dbReference type="GO" id="GO:0008270">
    <property type="term" value="F:zinc ion binding"/>
    <property type="evidence" value="ECO:0007669"/>
    <property type="project" value="InterPro"/>
</dbReference>
<organism evidence="3 4">
    <name type="scientific">Hyaloscypha variabilis (strain UAMH 11265 / GT02V1 / F)</name>
    <name type="common">Meliniomyces variabilis</name>
    <dbReference type="NCBI Taxonomy" id="1149755"/>
    <lineage>
        <taxon>Eukaryota</taxon>
        <taxon>Fungi</taxon>
        <taxon>Dikarya</taxon>
        <taxon>Ascomycota</taxon>
        <taxon>Pezizomycotina</taxon>
        <taxon>Leotiomycetes</taxon>
        <taxon>Helotiales</taxon>
        <taxon>Hyaloscyphaceae</taxon>
        <taxon>Hyaloscypha</taxon>
        <taxon>Hyaloscypha variabilis</taxon>
    </lineage>
</organism>
<evidence type="ECO:0000256" key="1">
    <source>
        <dbReference type="ARBA" id="ARBA00023242"/>
    </source>
</evidence>
<dbReference type="SMART" id="SM00066">
    <property type="entry name" value="GAL4"/>
    <property type="match status" value="1"/>
</dbReference>
<keyword evidence="1" id="KW-0539">Nucleus</keyword>
<evidence type="ECO:0000259" key="2">
    <source>
        <dbReference type="PROSITE" id="PS50048"/>
    </source>
</evidence>
<keyword evidence="4" id="KW-1185">Reference proteome</keyword>
<feature type="domain" description="Zn(2)-C6 fungal-type" evidence="2">
    <location>
        <begin position="12"/>
        <end position="40"/>
    </location>
</feature>